<gene>
    <name evidence="2" type="ORF">DILT_LOCUS4673</name>
</gene>
<reference evidence="2 3" key="1">
    <citation type="submission" date="2018-11" db="EMBL/GenBank/DDBJ databases">
        <authorList>
            <consortium name="Pathogen Informatics"/>
        </authorList>
    </citation>
    <scope>NUCLEOTIDE SEQUENCE [LARGE SCALE GENOMIC DNA]</scope>
</reference>
<dbReference type="Proteomes" id="UP000281553">
    <property type="component" value="Unassembled WGS sequence"/>
</dbReference>
<feature type="transmembrane region" description="Helical" evidence="1">
    <location>
        <begin position="50"/>
        <end position="71"/>
    </location>
</feature>
<keyword evidence="1" id="KW-0812">Transmembrane</keyword>
<evidence type="ECO:0000313" key="3">
    <source>
        <dbReference type="Proteomes" id="UP000281553"/>
    </source>
</evidence>
<evidence type="ECO:0000313" key="2">
    <source>
        <dbReference type="EMBL" id="VDN08842.1"/>
    </source>
</evidence>
<protein>
    <submittedName>
        <fullName evidence="2">Uncharacterized protein</fullName>
    </submittedName>
</protein>
<sequence>MDYLSRSLSYLPHPSETLLATGTIAVAAAVLAAAAKNSTTESSGLTSGEIAAAVVVPILVVLLAVAGYFLYRFFRDRRSIYGIYNPNKLETGVTPVDGTLTPSSAHRIPPKERLF</sequence>
<dbReference type="AlphaFoldDB" id="A0A3P7NKI9"/>
<evidence type="ECO:0000256" key="1">
    <source>
        <dbReference type="SAM" id="Phobius"/>
    </source>
</evidence>
<keyword evidence="3" id="KW-1185">Reference proteome</keyword>
<name>A0A3P7NKI9_DIBLA</name>
<accession>A0A3P7NKI9</accession>
<dbReference type="EMBL" id="UYRU01045891">
    <property type="protein sequence ID" value="VDN08842.1"/>
    <property type="molecule type" value="Genomic_DNA"/>
</dbReference>
<proteinExistence type="predicted"/>
<keyword evidence="1" id="KW-0472">Membrane</keyword>
<organism evidence="2 3">
    <name type="scientific">Dibothriocephalus latus</name>
    <name type="common">Fish tapeworm</name>
    <name type="synonym">Diphyllobothrium latum</name>
    <dbReference type="NCBI Taxonomy" id="60516"/>
    <lineage>
        <taxon>Eukaryota</taxon>
        <taxon>Metazoa</taxon>
        <taxon>Spiralia</taxon>
        <taxon>Lophotrochozoa</taxon>
        <taxon>Platyhelminthes</taxon>
        <taxon>Cestoda</taxon>
        <taxon>Eucestoda</taxon>
        <taxon>Diphyllobothriidea</taxon>
        <taxon>Diphyllobothriidae</taxon>
        <taxon>Dibothriocephalus</taxon>
    </lineage>
</organism>
<keyword evidence="1" id="KW-1133">Transmembrane helix</keyword>